<dbReference type="Gene3D" id="6.10.140.1830">
    <property type="match status" value="1"/>
</dbReference>
<dbReference type="Pfam" id="PF22953">
    <property type="entry name" value="SpnB_Rossmann"/>
    <property type="match status" value="1"/>
</dbReference>
<dbReference type="Pfam" id="PF18369">
    <property type="entry name" value="PKS_DE"/>
    <property type="match status" value="1"/>
</dbReference>
<dbReference type="PANTHER" id="PTHR43775:SF51">
    <property type="entry name" value="INACTIVE PHENOLPHTHIOCEROL SYNTHESIS POLYKETIDE SYNTHASE TYPE I PKS1-RELATED"/>
    <property type="match status" value="1"/>
</dbReference>
<dbReference type="InterPro" id="IPR016036">
    <property type="entry name" value="Malonyl_transacylase_ACP-bd"/>
</dbReference>
<evidence type="ECO:0000256" key="5">
    <source>
        <dbReference type="ARBA" id="ARBA00022679"/>
    </source>
</evidence>
<evidence type="ECO:0000256" key="10">
    <source>
        <dbReference type="SAM" id="MobiDB-lite"/>
    </source>
</evidence>
<comment type="caution">
    <text evidence="14">The sequence shown here is derived from an EMBL/GenBank/DDBJ whole genome shotgun (WGS) entry which is preliminary data.</text>
</comment>
<dbReference type="Proteomes" id="UP001612928">
    <property type="component" value="Unassembled WGS sequence"/>
</dbReference>
<dbReference type="EMBL" id="JBITMB010000009">
    <property type="protein sequence ID" value="MFI7444865.1"/>
    <property type="molecule type" value="Genomic_DNA"/>
</dbReference>
<dbReference type="Gene3D" id="3.40.47.10">
    <property type="match status" value="2"/>
</dbReference>
<dbReference type="SMART" id="SM00823">
    <property type="entry name" value="PKS_PP"/>
    <property type="match status" value="2"/>
</dbReference>
<dbReference type="PROSITE" id="PS50075">
    <property type="entry name" value="CARRIER"/>
    <property type="match status" value="2"/>
</dbReference>
<dbReference type="InterPro" id="IPR009081">
    <property type="entry name" value="PP-bd_ACP"/>
</dbReference>
<dbReference type="InterPro" id="IPR036291">
    <property type="entry name" value="NAD(P)-bd_dom_sf"/>
</dbReference>
<dbReference type="SMART" id="SM01294">
    <property type="entry name" value="PKS_PP_betabranch"/>
    <property type="match status" value="2"/>
</dbReference>
<dbReference type="InterPro" id="IPR006162">
    <property type="entry name" value="Ppantetheine_attach_site"/>
</dbReference>
<dbReference type="CDD" id="cd08956">
    <property type="entry name" value="KR_3_FAS_SDR_x"/>
    <property type="match status" value="1"/>
</dbReference>
<evidence type="ECO:0000313" key="14">
    <source>
        <dbReference type="EMBL" id="MFI7444865.1"/>
    </source>
</evidence>
<dbReference type="InterPro" id="IPR057326">
    <property type="entry name" value="KR_dom"/>
</dbReference>
<keyword evidence="8" id="KW-0012">Acyltransferase</keyword>
<evidence type="ECO:0000256" key="1">
    <source>
        <dbReference type="ARBA" id="ARBA00001957"/>
    </source>
</evidence>
<dbReference type="Gene3D" id="3.40.50.720">
    <property type="entry name" value="NAD(P)-binding Rossmann-like Domain"/>
    <property type="match status" value="2"/>
</dbReference>
<dbReference type="InterPro" id="IPR014031">
    <property type="entry name" value="Ketoacyl_synth_C"/>
</dbReference>
<keyword evidence="3" id="KW-0596">Phosphopantetheine</keyword>
<keyword evidence="5" id="KW-0808">Transferase</keyword>
<dbReference type="InterPro" id="IPR049551">
    <property type="entry name" value="PKS_DH_C"/>
</dbReference>
<dbReference type="RefSeq" id="WP_397025172.1">
    <property type="nucleotide sequence ID" value="NZ_JBITMB010000009.1"/>
</dbReference>
<dbReference type="SUPFAM" id="SSF52151">
    <property type="entry name" value="FabD/lysophospholipase-like"/>
    <property type="match status" value="2"/>
</dbReference>
<dbReference type="InterPro" id="IPR042104">
    <property type="entry name" value="PKS_dehydratase_sf"/>
</dbReference>
<dbReference type="InterPro" id="IPR015083">
    <property type="entry name" value="NorB/c/GfsB-D-like_docking"/>
</dbReference>
<dbReference type="SMART" id="SM00827">
    <property type="entry name" value="PKS_AT"/>
    <property type="match status" value="2"/>
</dbReference>
<feature type="region of interest" description="N-terminal hotdog fold" evidence="9">
    <location>
        <begin position="902"/>
        <end position="1021"/>
    </location>
</feature>
<dbReference type="SMART" id="SM00825">
    <property type="entry name" value="PKS_KS"/>
    <property type="match status" value="2"/>
</dbReference>
<dbReference type="PANTHER" id="PTHR43775">
    <property type="entry name" value="FATTY ACID SYNTHASE"/>
    <property type="match status" value="1"/>
</dbReference>
<dbReference type="InterPro" id="IPR032821">
    <property type="entry name" value="PKS_assoc"/>
</dbReference>
<dbReference type="PROSITE" id="PS00606">
    <property type="entry name" value="KS3_1"/>
    <property type="match status" value="2"/>
</dbReference>
<evidence type="ECO:0000256" key="2">
    <source>
        <dbReference type="ARBA" id="ARBA00004792"/>
    </source>
</evidence>
<sequence>MTDNDQLVEYLRRVTVELHETRRRLREAEERDHEPIAIVGMACRYPGGVSSPEDLWELVASGGDAIGEFPADRGWDLGALFDPDPERPGRSYVREGGFLYDAGDFDADFFGISPREALAMDPQQRLLLETSWEAVERAGLDPHALRATRTGVFFGAVPQDYAAPLHAAPEGFEGHMLTGTTPSVASGRVAYTFGLEGPAVTVDTACSSSLVALHLAVQSLRRGECTLALAGGVTVMANPGMFAEFSRQRGLAADGRCKSFAEGADGTGWSEGVGVLVLERLSKARRHGRRVLAVVRGSAVNQDGASNGLTAPNGPAQERVIAQALAEARLAPGDVDVVEAHGTGTALGDPIEAQALIAAYGQGRGRERPLWLGSVKSNIGHTQAAAGVAGVIKMVQAMRHGTLPRTLHVDAPSSHVDWSSGAVELLTERRSWPAGDRPRRAGVSSFGISGTNAHVILEESPVLGEAPVHGEEPGVVPLALSARDDSALRALAAGLVPVVEAHGPASVAAALARRSVFEHRAVVLDGAAGLRALTEGRESPGVVQGVAGGDGRVVFVFPGQGSQWAGMGVELLDTAPVFAGRLRECAAALGEFGDLDVEAVLRSGAIPERAEVVQPVLWAVMVALAELWRSAGVTPAGVIGHSQGEIAAAVVCGALSVEDGARVVALRSRALARLAGRGAMASVSQPAGWVEEHLTRFAGLSVAAVNGPAATVVSGPIEAVERFVGLCADEGAWARRIAVDYASHSAAVEEVESEIRGLTVRPRHSEVSFFSSVTGTLLDTTGLDGDYWYANLRQPVRFTDAVAAARAAGVGVFVEVSPHPVLGMHIEGASMVETLRRDEGGLDRFLLSASEAFVRGAPVDWPPTGQASAELPTYPFQRRRYWLATQPSRTDVRRLGLSPAGHPFLGATLESADGGLTWTGRISSESHSWLADHAVWGGALLPGTAFVDLALQAGDQLDELTLHTPLALPERGGVRLQLVAGPEDEAGRRTVAIHSRPEDAEDGAPWTRHATGLVAVSHGAGAGAGETLDAWPPPGARPLDVADLYDRLAVQGYDYGPAFQGVRAAWRRGDDVYAEVVLPEETEVRGFAVHPALLDGTLHAIGLGELIPAAGPDEIPLPFSWTGVRVHGTGASTLRARLQPGRDGAIRLDAADDQGRPVVSVDALAMRAASRQRFGTARSGSLFRVGWHEAADISGGASLPATAVCPDGPDDPTSAARWALGQVQQWLAEDGNTPLVVVTRRAVATGHDDGEIDPRQAPVWGLVRSAQAEHPGRFVLLDVDDAENLEETASLAVASGEPQLALRGGRLRVPCLAPANGTGTSETTALGRDGTGASGAAAFGPDGTVLITGGTGTLGGEVARHLVTRYGVRHLLLTGRRGADAPGVAELVAELEAAGAEVTVTACDVADRDALAALLAGVPADRPLRGVVHAAAVLDDGVVQALRPDRVDRVLRPKALAARHLHELTRELDLSAFVLFSSLSGVLGAPGQANYAAANAYLDALAAHRRSLGLPAISLAWGLWEQRSALTGGLRTAELGWWREVGVAFMPTRDGLALFDAALAAPPDALLVPAHLDARRATPPVPSMLRELAPRTGRRRTSGAARGSLRQRLAGVPAADWDRVLLDLVRGQVATVLGHAGAEAVEPRRAFKELGFDSLLAVRLRNNLNSVTGVELPTTVVFDHPSPEALARRLREEVADGPAAATAVPAREERSDDDPIVIVGMACRYPGGISSPEDLWRLVASEAEVIGGFPADRGWDLATLFDAGSGRSSDTRFGGFLGDAGDFDADFFGISPREALAMDPQQRLLLETSWEALERAGIDAASLRGEDAGVFVGAMHQEYGPRTDQADTGADGYLLTGGAASVLSGRVAYTFGLEGPAVTVDTACSSSLVALHLAGRALRAGECSLALVGGVTVMSSPGVFVEFSRQRGLAADGRCKSFAEGADGTGWSEGVGVLVLERLSEARRHGRRVLAVVRGSAVNQDGASNGLTAPNGPSQQRVIAQALAGAGLSADDVDAVEAHGTGTALGDPIEAQALIAAYGQGRERPLWLGSVKSNIGHTQAAAGVAGVIKMVQAIRHGTLPRTLHVDAPTTHVDWSSGAVELLTEQRPWPAGDRPRRAGVSSFGISGTNAHVILEEPPVLEEAPVHGEEPGVVPLALSARDDSALRAVAAGLVPVVEARGPASVASALARRSVFEHRAVVVGGVESLTALAESRESAQVVSGVAGGDGRVVFVFPGQGSQWAGMGVELLDTAPVFAGRLRECAAALREFGDLDVEAVLRSDAIPERAEVVQPVLWAVMVALAELWRSAGVTPAGVIGHSQGEIAAAVVSGALSVEDGARVVALRSRALARLAGRGAMASVSQPVSWVEERLAGFAGLSVAAVNGPAATVVSGPAGAVEGFVAWCEAEGHWARRIAVDYASHSAAVEEVEAEIRALAVRPRASEVSFFSSVTGTLLDTTGLDGDYWYANLREPVRFLDAVNAARGAGLGTFVEVSPHPVLAMHIDGAPVVETLRRDDGGLDRFWLSAGQAFVHGVPVTWPATGATPADVPTYPFQRRRYWLEPARHDPADAELWQAVDAGDLDSLTRKLHLDGDPPLSSVLPALADWRNRHHARSVLDTWRYRVTWRKAEAAPATLSGTWLVVVPDSHLGDAAVEATVQALTRAGALPRTLPFSDRSTLTTALAERPSGVLSLLGLDEPAGPEGVPGGTVATLELVQTMAAAGSRAPLWSLTSGAVGTGPDDTVRNPAQAAVWGLGRVAALEHPQIWGGLIDLPEHPDEAAYARVCAVLAGLGEEDQAAVRASGVYVRRLVRAPLAGGGPTGELRLRGTALLVGGTGSIAPYVARWLAGQGAEHVVLVSRRGPDAPGTAELVAELTELGTRTSAVACDVADRDAVAGLLARLDADGQTVRTVVHAATATRLAPLADVNAAELGAVAAAKIRGARHLDELLDPAQLDHFICFSSVAGVWGSGDHAAYAVGNAYLDAFAEHRRARGRATTSIAWGVWASERMPDEVDETHLRRQGLPTLPPELALTALGQILAADETCVTVANVDWAVFAPVFASARSRPLLAAIEEARGDGDTPAGPSAGPSAGQPWADRLAGLLPAEREAEVLALVTEHVAAVLGHATPDTVDAERPFKDLGFGSLSAVDLRNRLGAATGLKLPVTLVYDHPSPAAVVRYLRTELEGRPTVLDDLDRLEAALAAMPADGPDRALVRSRLAALAAGLGGAAGDDVAAYASLDDDLESATDTEIFDLIDREFGNS</sequence>
<proteinExistence type="predicted"/>
<dbReference type="SUPFAM" id="SSF51735">
    <property type="entry name" value="NAD(P)-binding Rossmann-fold domains"/>
    <property type="match status" value="4"/>
</dbReference>
<dbReference type="Pfam" id="PF08990">
    <property type="entry name" value="Docking"/>
    <property type="match status" value="1"/>
</dbReference>
<dbReference type="SUPFAM" id="SSF53901">
    <property type="entry name" value="Thiolase-like"/>
    <property type="match status" value="2"/>
</dbReference>
<dbReference type="InterPro" id="IPR001227">
    <property type="entry name" value="Ac_transferase_dom_sf"/>
</dbReference>
<dbReference type="Pfam" id="PF08659">
    <property type="entry name" value="KR"/>
    <property type="match status" value="2"/>
</dbReference>
<evidence type="ECO:0000256" key="8">
    <source>
        <dbReference type="ARBA" id="ARBA00023315"/>
    </source>
</evidence>
<dbReference type="Pfam" id="PF02801">
    <property type="entry name" value="Ketoacyl-synt_C"/>
    <property type="match status" value="2"/>
</dbReference>
<name>A0ABW8ADK6_9ACTN</name>
<organism evidence="14 15">
    <name type="scientific">Nonomuraea indica</name>
    <dbReference type="NCBI Taxonomy" id="1581193"/>
    <lineage>
        <taxon>Bacteria</taxon>
        <taxon>Bacillati</taxon>
        <taxon>Actinomycetota</taxon>
        <taxon>Actinomycetes</taxon>
        <taxon>Streptosporangiales</taxon>
        <taxon>Streptosporangiaceae</taxon>
        <taxon>Nonomuraea</taxon>
    </lineage>
</organism>
<dbReference type="InterPro" id="IPR049552">
    <property type="entry name" value="PKS_DH_N"/>
</dbReference>
<dbReference type="InterPro" id="IPR049900">
    <property type="entry name" value="PKS_mFAS_DH"/>
</dbReference>
<dbReference type="InterPro" id="IPR013968">
    <property type="entry name" value="PKS_KR"/>
</dbReference>
<dbReference type="InterPro" id="IPR020807">
    <property type="entry name" value="PKS_DH"/>
</dbReference>
<evidence type="ECO:0000256" key="9">
    <source>
        <dbReference type="PROSITE-ProRule" id="PRU01363"/>
    </source>
</evidence>
<dbReference type="PROSITE" id="PS52019">
    <property type="entry name" value="PKS_MFAS_DH"/>
    <property type="match status" value="1"/>
</dbReference>
<feature type="domain" description="Ketosynthase family 3 (KS3)" evidence="12">
    <location>
        <begin position="33"/>
        <end position="459"/>
    </location>
</feature>
<protein>
    <submittedName>
        <fullName evidence="14">Type I polyketide synthase</fullName>
    </submittedName>
</protein>
<comment type="cofactor">
    <cofactor evidence="1">
        <name>pantetheine 4'-phosphate</name>
        <dbReference type="ChEBI" id="CHEBI:47942"/>
    </cofactor>
</comment>
<dbReference type="Gene3D" id="1.10.1200.10">
    <property type="entry name" value="ACP-like"/>
    <property type="match status" value="2"/>
</dbReference>
<keyword evidence="15" id="KW-1185">Reference proteome</keyword>
<dbReference type="Pfam" id="PF14765">
    <property type="entry name" value="PS-DH"/>
    <property type="match status" value="1"/>
</dbReference>
<dbReference type="InterPro" id="IPR016035">
    <property type="entry name" value="Acyl_Trfase/lysoPLipase"/>
</dbReference>
<feature type="region of interest" description="C-terminal hotdog fold" evidence="9">
    <location>
        <begin position="1036"/>
        <end position="1175"/>
    </location>
</feature>
<evidence type="ECO:0000259" key="12">
    <source>
        <dbReference type="PROSITE" id="PS52004"/>
    </source>
</evidence>
<dbReference type="CDD" id="cd08952">
    <property type="entry name" value="KR_1_SDR_x"/>
    <property type="match status" value="1"/>
</dbReference>
<dbReference type="InterPro" id="IPR020841">
    <property type="entry name" value="PKS_Beta-ketoAc_synthase_dom"/>
</dbReference>
<evidence type="ECO:0000259" key="11">
    <source>
        <dbReference type="PROSITE" id="PS50075"/>
    </source>
</evidence>
<dbReference type="Pfam" id="PF16197">
    <property type="entry name" value="KAsynt_C_assoc"/>
    <property type="match status" value="2"/>
</dbReference>
<feature type="domain" description="PKS/mFAS DH" evidence="13">
    <location>
        <begin position="902"/>
        <end position="1175"/>
    </location>
</feature>
<evidence type="ECO:0000256" key="6">
    <source>
        <dbReference type="ARBA" id="ARBA00023194"/>
    </source>
</evidence>
<reference evidence="14 15" key="1">
    <citation type="submission" date="2024-10" db="EMBL/GenBank/DDBJ databases">
        <title>The Natural Products Discovery Center: Release of the First 8490 Sequenced Strains for Exploring Actinobacteria Biosynthetic Diversity.</title>
        <authorList>
            <person name="Kalkreuter E."/>
            <person name="Kautsar S.A."/>
            <person name="Yang D."/>
            <person name="Bader C.D."/>
            <person name="Teijaro C.N."/>
            <person name="Fluegel L."/>
            <person name="Davis C.M."/>
            <person name="Simpson J.R."/>
            <person name="Lauterbach L."/>
            <person name="Steele A.D."/>
            <person name="Gui C."/>
            <person name="Meng S."/>
            <person name="Li G."/>
            <person name="Viehrig K."/>
            <person name="Ye F."/>
            <person name="Su P."/>
            <person name="Kiefer A.F."/>
            <person name="Nichols A."/>
            <person name="Cepeda A.J."/>
            <person name="Yan W."/>
            <person name="Fan B."/>
            <person name="Jiang Y."/>
            <person name="Adhikari A."/>
            <person name="Zheng C.-J."/>
            <person name="Schuster L."/>
            <person name="Cowan T.M."/>
            <person name="Smanski M.J."/>
            <person name="Chevrette M.G."/>
            <person name="De Carvalho L.P.S."/>
            <person name="Shen B."/>
        </authorList>
    </citation>
    <scope>NUCLEOTIDE SEQUENCE [LARGE SCALE GENOMIC DNA]</scope>
    <source>
        <strain evidence="14 15">NPDC049503</strain>
    </source>
</reference>
<feature type="domain" description="Carrier" evidence="11">
    <location>
        <begin position="3108"/>
        <end position="3183"/>
    </location>
</feature>
<dbReference type="Gene3D" id="3.10.129.110">
    <property type="entry name" value="Polyketide synthase dehydratase"/>
    <property type="match status" value="1"/>
</dbReference>
<evidence type="ECO:0000256" key="3">
    <source>
        <dbReference type="ARBA" id="ARBA00022450"/>
    </source>
</evidence>
<dbReference type="InterPro" id="IPR041618">
    <property type="entry name" value="PKS_DE"/>
</dbReference>
<feature type="region of interest" description="Disordered" evidence="10">
    <location>
        <begin position="3075"/>
        <end position="3094"/>
    </location>
</feature>
<keyword evidence="4" id="KW-0597">Phosphoprotein</keyword>
<dbReference type="CDD" id="cd00833">
    <property type="entry name" value="PKS"/>
    <property type="match status" value="2"/>
</dbReference>
<dbReference type="Pfam" id="PF00698">
    <property type="entry name" value="Acyl_transf_1"/>
    <property type="match status" value="2"/>
</dbReference>
<dbReference type="InterPro" id="IPR050091">
    <property type="entry name" value="PKS_NRPS_Biosynth_Enz"/>
</dbReference>
<feature type="domain" description="Carrier" evidence="11">
    <location>
        <begin position="1619"/>
        <end position="1694"/>
    </location>
</feature>
<feature type="domain" description="Ketosynthase family 3 (KS3)" evidence="12">
    <location>
        <begin position="1713"/>
        <end position="2135"/>
    </location>
</feature>
<dbReference type="SMART" id="SM00826">
    <property type="entry name" value="PKS_DH"/>
    <property type="match status" value="1"/>
</dbReference>
<dbReference type="PROSITE" id="PS52004">
    <property type="entry name" value="KS3_2"/>
    <property type="match status" value="2"/>
</dbReference>
<dbReference type="InterPro" id="IPR020806">
    <property type="entry name" value="PKS_PP-bd"/>
</dbReference>
<dbReference type="SUPFAM" id="SSF47336">
    <property type="entry name" value="ACP-like"/>
    <property type="match status" value="2"/>
</dbReference>
<dbReference type="InterPro" id="IPR036736">
    <property type="entry name" value="ACP-like_sf"/>
</dbReference>
<dbReference type="Gene3D" id="3.30.70.3290">
    <property type="match status" value="2"/>
</dbReference>
<evidence type="ECO:0000313" key="15">
    <source>
        <dbReference type="Proteomes" id="UP001612928"/>
    </source>
</evidence>
<gene>
    <name evidence="14" type="ORF">ACIBP5_33240</name>
</gene>
<dbReference type="InterPro" id="IPR018201">
    <property type="entry name" value="Ketoacyl_synth_AS"/>
</dbReference>
<comment type="pathway">
    <text evidence="2">Antibiotic biosynthesis.</text>
</comment>
<dbReference type="Gene3D" id="3.40.366.10">
    <property type="entry name" value="Malonyl-Coenzyme A Acyl Carrier Protein, domain 2"/>
    <property type="match status" value="2"/>
</dbReference>
<dbReference type="InterPro" id="IPR014030">
    <property type="entry name" value="Ketoacyl_synth_N"/>
</dbReference>
<feature type="active site" description="Proton donor; for dehydratase activity" evidence="9">
    <location>
        <position position="1095"/>
    </location>
</feature>
<keyword evidence="7" id="KW-0511">Multifunctional enzyme</keyword>
<dbReference type="Pfam" id="PF21089">
    <property type="entry name" value="PKS_DH_N"/>
    <property type="match status" value="1"/>
</dbReference>
<dbReference type="Pfam" id="PF00109">
    <property type="entry name" value="ketoacyl-synt"/>
    <property type="match status" value="2"/>
</dbReference>
<evidence type="ECO:0000259" key="13">
    <source>
        <dbReference type="PROSITE" id="PS52019"/>
    </source>
</evidence>
<dbReference type="SMART" id="SM00822">
    <property type="entry name" value="PKS_KR"/>
    <property type="match status" value="2"/>
</dbReference>
<keyword evidence="6" id="KW-0045">Antibiotic biosynthesis</keyword>
<evidence type="ECO:0000256" key="7">
    <source>
        <dbReference type="ARBA" id="ARBA00023268"/>
    </source>
</evidence>
<evidence type="ECO:0000256" key="4">
    <source>
        <dbReference type="ARBA" id="ARBA00022553"/>
    </source>
</evidence>
<dbReference type="NCBIfam" id="NF045894">
    <property type="entry name" value="PKS_plus_SDR"/>
    <property type="match status" value="1"/>
</dbReference>
<dbReference type="PROSITE" id="PS00012">
    <property type="entry name" value="PHOSPHOPANTETHEINE"/>
    <property type="match status" value="1"/>
</dbReference>
<dbReference type="InterPro" id="IPR014043">
    <property type="entry name" value="Acyl_transferase_dom"/>
</dbReference>
<accession>A0ABW8ADK6</accession>
<dbReference type="Pfam" id="PF00550">
    <property type="entry name" value="PP-binding"/>
    <property type="match status" value="2"/>
</dbReference>
<feature type="active site" description="Proton acceptor; for dehydratase activity" evidence="9">
    <location>
        <position position="933"/>
    </location>
</feature>
<dbReference type="InterPro" id="IPR055123">
    <property type="entry name" value="SpnB-like_Rossmann"/>
</dbReference>
<dbReference type="InterPro" id="IPR016039">
    <property type="entry name" value="Thiolase-like"/>
</dbReference>
<dbReference type="SUPFAM" id="SSF55048">
    <property type="entry name" value="Probable ACP-binding domain of malonyl-CoA ACP transacylase"/>
    <property type="match status" value="2"/>
</dbReference>